<dbReference type="Gene3D" id="3.90.1150.10">
    <property type="entry name" value="Aspartate Aminotransferase, domain 1"/>
    <property type="match status" value="1"/>
</dbReference>
<dbReference type="Gene3D" id="3.40.640.10">
    <property type="entry name" value="Type I PLP-dependent aspartate aminotransferase-like (Major domain)"/>
    <property type="match status" value="1"/>
</dbReference>
<evidence type="ECO:0000313" key="7">
    <source>
        <dbReference type="Proteomes" id="UP000247772"/>
    </source>
</evidence>
<dbReference type="Pfam" id="PF00155">
    <property type="entry name" value="Aminotran_1_2"/>
    <property type="match status" value="1"/>
</dbReference>
<dbReference type="RefSeq" id="WP_110857939.1">
    <property type="nucleotide sequence ID" value="NZ_QJSQ01000058.1"/>
</dbReference>
<dbReference type="InterPro" id="IPR015422">
    <property type="entry name" value="PyrdxlP-dep_Trfase_small"/>
</dbReference>
<dbReference type="InterPro" id="IPR004839">
    <property type="entry name" value="Aminotransferase_I/II_large"/>
</dbReference>
<feature type="domain" description="Aminotransferase class I/classII large" evidence="5">
    <location>
        <begin position="46"/>
        <end position="377"/>
    </location>
</feature>
<dbReference type="GO" id="GO:0016212">
    <property type="term" value="F:kynurenine-oxoglutarate transaminase activity"/>
    <property type="evidence" value="ECO:0007669"/>
    <property type="project" value="TreeGrafter"/>
</dbReference>
<evidence type="ECO:0000313" key="6">
    <source>
        <dbReference type="EMBL" id="PYE12371.1"/>
    </source>
</evidence>
<keyword evidence="2 6" id="KW-0032">Aminotransferase</keyword>
<sequence length="388" mass="41730">MRHYRPVRLQHIAGIGVDRMGSIADHADVDLLRLENLDTDIPPTIEALAFTREAIQRDSANSYLPFVGQDRLRASAAAHVSALSGQRFTADQVVVSAGGLSGILNALLATVETGDEVIVTDPTYAGLLNRVRLAGGIPRQVPFDFTPGGEWKLDQAALRAAIVPKTRAMLLMSPSMPSGGFFDSSDWQLIASLCVQNDLLLILDSAMERLLFDGRTVIHPAGLPGMAERTVTVGAASKELRMIGWRVGWIVAPEWLIPDLVAVSLANVVVPVGIAQEAAAVALEHSASDLPGYVSELEKRRDTIAAELSGLPFGMPAGGWSMLLRVSDFSLTGLQMSERLLSRGVCATAMAGWGVAHGDQYVRFVFANEPVERLRTLGDKVRFALEDA</sequence>
<evidence type="ECO:0000256" key="1">
    <source>
        <dbReference type="ARBA" id="ARBA00001933"/>
    </source>
</evidence>
<organism evidence="6 7">
    <name type="scientific">Paraburkholderia silvatlantica</name>
    <dbReference type="NCBI Taxonomy" id="321895"/>
    <lineage>
        <taxon>Bacteria</taxon>
        <taxon>Pseudomonadati</taxon>
        <taxon>Pseudomonadota</taxon>
        <taxon>Betaproteobacteria</taxon>
        <taxon>Burkholderiales</taxon>
        <taxon>Burkholderiaceae</taxon>
        <taxon>Paraburkholderia</taxon>
    </lineage>
</organism>
<keyword evidence="3 6" id="KW-0808">Transferase</keyword>
<dbReference type="GO" id="GO:0005737">
    <property type="term" value="C:cytoplasm"/>
    <property type="evidence" value="ECO:0007669"/>
    <property type="project" value="TreeGrafter"/>
</dbReference>
<comment type="caution">
    <text evidence="6">The sequence shown here is derived from an EMBL/GenBank/DDBJ whole genome shotgun (WGS) entry which is preliminary data.</text>
</comment>
<dbReference type="SUPFAM" id="SSF53383">
    <property type="entry name" value="PLP-dependent transferases"/>
    <property type="match status" value="1"/>
</dbReference>
<dbReference type="EMBL" id="QJSQ01000058">
    <property type="protein sequence ID" value="PYE12371.1"/>
    <property type="molecule type" value="Genomic_DNA"/>
</dbReference>
<evidence type="ECO:0000256" key="3">
    <source>
        <dbReference type="ARBA" id="ARBA00022679"/>
    </source>
</evidence>
<dbReference type="InterPro" id="IPR015424">
    <property type="entry name" value="PyrdxlP-dep_Trfase"/>
</dbReference>
<dbReference type="PANTHER" id="PTHR43807">
    <property type="entry name" value="FI04487P"/>
    <property type="match status" value="1"/>
</dbReference>
<dbReference type="PANTHER" id="PTHR43807:SF20">
    <property type="entry name" value="FI04487P"/>
    <property type="match status" value="1"/>
</dbReference>
<dbReference type="InterPro" id="IPR051326">
    <property type="entry name" value="Kynurenine-oxoglutarate_AT"/>
</dbReference>
<evidence type="ECO:0000259" key="5">
    <source>
        <dbReference type="Pfam" id="PF00155"/>
    </source>
</evidence>
<name>A0A2V4TI55_9BURK</name>
<reference evidence="6 7" key="1">
    <citation type="submission" date="2018-06" db="EMBL/GenBank/DDBJ databases">
        <title>Genomic Encyclopedia of Type Strains, Phase IV (KMG-V): Genome sequencing to study the core and pangenomes of soil and plant-associated prokaryotes.</title>
        <authorList>
            <person name="Whitman W."/>
        </authorList>
    </citation>
    <scope>NUCLEOTIDE SEQUENCE [LARGE SCALE GENOMIC DNA]</scope>
    <source>
        <strain evidence="6 7">SRCL-318</strain>
    </source>
</reference>
<dbReference type="InterPro" id="IPR015421">
    <property type="entry name" value="PyrdxlP-dep_Trfase_major"/>
</dbReference>
<evidence type="ECO:0000256" key="4">
    <source>
        <dbReference type="ARBA" id="ARBA00022898"/>
    </source>
</evidence>
<dbReference type="CDD" id="cd00609">
    <property type="entry name" value="AAT_like"/>
    <property type="match status" value="1"/>
</dbReference>
<dbReference type="Proteomes" id="UP000247772">
    <property type="component" value="Unassembled WGS sequence"/>
</dbReference>
<gene>
    <name evidence="6" type="ORF">C7410_1585</name>
</gene>
<proteinExistence type="predicted"/>
<protein>
    <submittedName>
        <fullName evidence="6">Aspartate/methionine/tyrosine aminotransferase</fullName>
    </submittedName>
</protein>
<keyword evidence="4" id="KW-0663">Pyridoxal phosphate</keyword>
<comment type="cofactor">
    <cofactor evidence="1">
        <name>pyridoxal 5'-phosphate</name>
        <dbReference type="ChEBI" id="CHEBI:597326"/>
    </cofactor>
</comment>
<dbReference type="GO" id="GO:0030170">
    <property type="term" value="F:pyridoxal phosphate binding"/>
    <property type="evidence" value="ECO:0007669"/>
    <property type="project" value="InterPro"/>
</dbReference>
<dbReference type="OrthoDB" id="9803354at2"/>
<accession>A0A2V4TI55</accession>
<dbReference type="AlphaFoldDB" id="A0A2V4TI55"/>
<evidence type="ECO:0000256" key="2">
    <source>
        <dbReference type="ARBA" id="ARBA00022576"/>
    </source>
</evidence>